<dbReference type="InterPro" id="IPR013589">
    <property type="entry name" value="Bac_transglu_N"/>
</dbReference>
<evidence type="ECO:0000313" key="3">
    <source>
        <dbReference type="Proteomes" id="UP001549204"/>
    </source>
</evidence>
<comment type="caution">
    <text evidence="2">The sequence shown here is derived from an EMBL/GenBank/DDBJ whole genome shotgun (WGS) entry which is preliminary data.</text>
</comment>
<gene>
    <name evidence="2" type="ORF">ABID19_004492</name>
</gene>
<dbReference type="InterPro" id="IPR038765">
    <property type="entry name" value="Papain-like_cys_pep_sf"/>
</dbReference>
<organism evidence="2 3">
    <name type="scientific">Mesorhizobium robiniae</name>
    <dbReference type="NCBI Taxonomy" id="559315"/>
    <lineage>
        <taxon>Bacteria</taxon>
        <taxon>Pseudomonadati</taxon>
        <taxon>Pseudomonadota</taxon>
        <taxon>Alphaproteobacteria</taxon>
        <taxon>Hyphomicrobiales</taxon>
        <taxon>Phyllobacteriaceae</taxon>
        <taxon>Mesorhizobium</taxon>
    </lineage>
</organism>
<name>A0ABV2GT21_9HYPH</name>
<dbReference type="Pfam" id="PF08379">
    <property type="entry name" value="Bact_transglu_N"/>
    <property type="match status" value="1"/>
</dbReference>
<protein>
    <submittedName>
        <fullName evidence="2">Transglutaminase-like putative cysteine protease</fullName>
    </submittedName>
</protein>
<dbReference type="Proteomes" id="UP001549204">
    <property type="component" value="Unassembled WGS sequence"/>
</dbReference>
<reference evidence="2 3" key="1">
    <citation type="submission" date="2024-06" db="EMBL/GenBank/DDBJ databases">
        <title>Genomic Encyclopedia of Type Strains, Phase IV (KMG-IV): sequencing the most valuable type-strain genomes for metagenomic binning, comparative biology and taxonomic classification.</title>
        <authorList>
            <person name="Goeker M."/>
        </authorList>
    </citation>
    <scope>NUCLEOTIDE SEQUENCE [LARGE SCALE GENOMIC DNA]</scope>
    <source>
        <strain evidence="2 3">DSM 100022</strain>
    </source>
</reference>
<sequence length="296" mass="31856">MSMLYDIRLHLSYDYDAAAGGGRHQVRVLPPTLPGVQRVIAASLSFAPAPSERSDFSDFFGNSVTSIAFRDAHDGLDIKMSARVAVSRPEPGLDVSPDIRRLRKELDAVRSLSPDTPHHFLSDSDHAGVDAAISAYARGSAGSSTVGTAMDLCNRIHRDFTYDGKATTVRTRASDAFSLRRGVCQDFSHIMIAGLRGLGIPAGYVSGFLRTIPPRGKPRLEGADAMHAWVKVWCGRDTGWQEFDPTNGMRASNDHITVGHGRDYSDVAPIVGVLKTTGGQVGEQAVDVIPVALEKA</sequence>
<evidence type="ECO:0000313" key="2">
    <source>
        <dbReference type="EMBL" id="MET3581441.1"/>
    </source>
</evidence>
<dbReference type="Pfam" id="PF01841">
    <property type="entry name" value="Transglut_core"/>
    <property type="match status" value="1"/>
</dbReference>
<accession>A0ABV2GT21</accession>
<proteinExistence type="predicted"/>
<feature type="domain" description="Transglutaminase-like" evidence="1">
    <location>
        <begin position="176"/>
        <end position="247"/>
    </location>
</feature>
<dbReference type="Gene3D" id="3.10.620.30">
    <property type="match status" value="1"/>
</dbReference>
<dbReference type="PANTHER" id="PTHR33490:SF7">
    <property type="entry name" value="BLR2979 PROTEIN"/>
    <property type="match status" value="1"/>
</dbReference>
<keyword evidence="3" id="KW-1185">Reference proteome</keyword>
<dbReference type="InterPro" id="IPR002931">
    <property type="entry name" value="Transglutaminase-like"/>
</dbReference>
<evidence type="ECO:0000259" key="1">
    <source>
        <dbReference type="SMART" id="SM00460"/>
    </source>
</evidence>
<dbReference type="SMART" id="SM00460">
    <property type="entry name" value="TGc"/>
    <property type="match status" value="1"/>
</dbReference>
<dbReference type="EMBL" id="JBEPMC010000008">
    <property type="protein sequence ID" value="MET3581441.1"/>
    <property type="molecule type" value="Genomic_DNA"/>
</dbReference>
<dbReference type="PANTHER" id="PTHR33490">
    <property type="entry name" value="BLR5614 PROTEIN-RELATED"/>
    <property type="match status" value="1"/>
</dbReference>
<dbReference type="SUPFAM" id="SSF54001">
    <property type="entry name" value="Cysteine proteinases"/>
    <property type="match status" value="1"/>
</dbReference>